<dbReference type="OrthoDB" id="1550274at2"/>
<protein>
    <submittedName>
        <fullName evidence="4">Aconitase X catalytic domain-containing protein</fullName>
    </submittedName>
</protein>
<evidence type="ECO:0000313" key="4">
    <source>
        <dbReference type="EMBL" id="NYT36099.1"/>
    </source>
</evidence>
<dbReference type="PANTHER" id="PTHR36577:SF3">
    <property type="entry name" value="DUF521 DOMAIN PROTEIN (AFU_ORTHOLOGUE AFUA_6G00490)"/>
    <property type="match status" value="1"/>
</dbReference>
<keyword evidence="1" id="KW-0408">Iron</keyword>
<evidence type="ECO:0000256" key="1">
    <source>
        <dbReference type="ARBA" id="ARBA00023004"/>
    </source>
</evidence>
<accession>A0A853F801</accession>
<dbReference type="PANTHER" id="PTHR36577">
    <property type="entry name" value="DUF521 DOMAIN PROTEIN (AFU_ORTHOLOGUE AFUA_6G00490)"/>
    <property type="match status" value="1"/>
</dbReference>
<keyword evidence="5" id="KW-1185">Reference proteome</keyword>
<dbReference type="AlphaFoldDB" id="A0A853F801"/>
<keyword evidence="2" id="KW-0456">Lyase</keyword>
<dbReference type="Proteomes" id="UP000580517">
    <property type="component" value="Unassembled WGS sequence"/>
</dbReference>
<feature type="domain" description="Phosphomevalonate dehydratase large subunit-like" evidence="3">
    <location>
        <begin position="1"/>
        <end position="402"/>
    </location>
</feature>
<dbReference type="InterPro" id="IPR007506">
    <property type="entry name" value="PMDh-L-like_dom"/>
</dbReference>
<sequence length="407" mass="43734">MKLTAAQRAMLEGGAGPTAQRMMQLLHRVGQAMHAQDFIPIRSAHVGLSYSSLGPAGVHWLERLAANGAQVCVPTTTNVLSAERRQDTNVDNRNIEMQERALSALVCMGADANCSCNPFSQGYVPRFGESLAWSESACAPYVNGVLGARTNREGVTALASALTGVTPNYGMHLVSERRARLVVRVKAELADLHHFHLLGAWVARQCAENIPAIVGLRPETAFENLYGLCAAFSTYSPLAILHMVGISPEAPTVDAALNVGRPYAHAKSPPIIDVTAADLEQQRQITNQCKEAATGDIVIIGCPHATLNQLQEIFTLMKGKSISPNKAFFIHTNSLIRAEASRMGVWHGLIKAGITVTSDTCIYVSIYQHPRSARVLTNSAKMAHLMSSRGFRAALASTADCVLAATK</sequence>
<gene>
    <name evidence="4" type="ORF">H0A68_04375</name>
</gene>
<dbReference type="Pfam" id="PF04412">
    <property type="entry name" value="AcnX"/>
    <property type="match status" value="1"/>
</dbReference>
<evidence type="ECO:0000259" key="3">
    <source>
        <dbReference type="Pfam" id="PF04412"/>
    </source>
</evidence>
<evidence type="ECO:0000256" key="2">
    <source>
        <dbReference type="ARBA" id="ARBA00023239"/>
    </source>
</evidence>
<reference evidence="4 5" key="1">
    <citation type="submission" date="2020-07" db="EMBL/GenBank/DDBJ databases">
        <title>Taxonomic revisions and descriptions of new bacterial species based on genomic comparisons in the high-G+C-content subgroup of the family Alcaligenaceae.</title>
        <authorList>
            <person name="Szabo A."/>
            <person name="Felfoldi T."/>
        </authorList>
    </citation>
    <scope>NUCLEOTIDE SEQUENCE [LARGE SCALE GENOMIC DNA]</scope>
    <source>
        <strain evidence="4 5">DSM 25264</strain>
    </source>
</reference>
<dbReference type="GO" id="GO:0016829">
    <property type="term" value="F:lyase activity"/>
    <property type="evidence" value="ECO:0007669"/>
    <property type="project" value="UniProtKB-KW"/>
</dbReference>
<dbReference type="EMBL" id="JACCEW010000001">
    <property type="protein sequence ID" value="NYT36099.1"/>
    <property type="molecule type" value="Genomic_DNA"/>
</dbReference>
<dbReference type="RefSeq" id="WP_129968010.1">
    <property type="nucleotide sequence ID" value="NZ_JACCEW010000001.1"/>
</dbReference>
<evidence type="ECO:0000313" key="5">
    <source>
        <dbReference type="Proteomes" id="UP000580517"/>
    </source>
</evidence>
<name>A0A853F801_9BURK</name>
<organism evidence="4 5">
    <name type="scientific">Allopusillimonas soli</name>
    <dbReference type="NCBI Taxonomy" id="659016"/>
    <lineage>
        <taxon>Bacteria</taxon>
        <taxon>Pseudomonadati</taxon>
        <taxon>Pseudomonadota</taxon>
        <taxon>Betaproteobacteria</taxon>
        <taxon>Burkholderiales</taxon>
        <taxon>Alcaligenaceae</taxon>
        <taxon>Allopusillimonas</taxon>
    </lineage>
</organism>
<comment type="caution">
    <text evidence="4">The sequence shown here is derived from an EMBL/GenBank/DDBJ whole genome shotgun (WGS) entry which is preliminary data.</text>
</comment>
<proteinExistence type="predicted"/>